<evidence type="ECO:0000256" key="2">
    <source>
        <dbReference type="ARBA" id="ARBA00022840"/>
    </source>
</evidence>
<dbReference type="PROSITE" id="PS00107">
    <property type="entry name" value="PROTEIN_KINASE_ATP"/>
    <property type="match status" value="1"/>
</dbReference>
<keyword evidence="7" id="KW-1185">Reference proteome</keyword>
<dbReference type="GO" id="GO:0004674">
    <property type="term" value="F:protein serine/threonine kinase activity"/>
    <property type="evidence" value="ECO:0007669"/>
    <property type="project" value="TreeGrafter"/>
</dbReference>
<keyword evidence="1 3" id="KW-0547">Nucleotide-binding</keyword>
<accession>A0A8K0GBT0</accession>
<name>A0A8K0GBT0_IGNLU</name>
<dbReference type="SMART" id="SM00220">
    <property type="entry name" value="S_TKc"/>
    <property type="match status" value="1"/>
</dbReference>
<feature type="region of interest" description="Disordered" evidence="4">
    <location>
        <begin position="543"/>
        <end position="585"/>
    </location>
</feature>
<reference evidence="6" key="1">
    <citation type="submission" date="2019-08" db="EMBL/GenBank/DDBJ databases">
        <title>The genome of the North American firefly Photinus pyralis.</title>
        <authorList>
            <consortium name="Photinus pyralis genome working group"/>
            <person name="Fallon T.R."/>
            <person name="Sander Lower S.E."/>
            <person name="Weng J.-K."/>
        </authorList>
    </citation>
    <scope>NUCLEOTIDE SEQUENCE</scope>
    <source>
        <strain evidence="6">TRF0915ILg1</strain>
        <tissue evidence="6">Whole body</tissue>
    </source>
</reference>
<gene>
    <name evidence="6" type="ORF">ILUMI_07239</name>
</gene>
<feature type="binding site" evidence="3">
    <location>
        <position position="238"/>
    </location>
    <ligand>
        <name>ATP</name>
        <dbReference type="ChEBI" id="CHEBI:30616"/>
    </ligand>
</feature>
<dbReference type="InterPro" id="IPR000719">
    <property type="entry name" value="Prot_kinase_dom"/>
</dbReference>
<dbReference type="Pfam" id="PF00069">
    <property type="entry name" value="Pkinase"/>
    <property type="match status" value="1"/>
</dbReference>
<keyword evidence="2 3" id="KW-0067">ATP-binding</keyword>
<dbReference type="Gene3D" id="1.10.510.10">
    <property type="entry name" value="Transferase(Phosphotransferase) domain 1"/>
    <property type="match status" value="1"/>
</dbReference>
<evidence type="ECO:0000313" key="7">
    <source>
        <dbReference type="Proteomes" id="UP000801492"/>
    </source>
</evidence>
<evidence type="ECO:0000256" key="1">
    <source>
        <dbReference type="ARBA" id="ARBA00022741"/>
    </source>
</evidence>
<dbReference type="PROSITE" id="PS50011">
    <property type="entry name" value="PROTEIN_KINASE_DOM"/>
    <property type="match status" value="1"/>
</dbReference>
<evidence type="ECO:0000313" key="6">
    <source>
        <dbReference type="EMBL" id="KAF2898935.1"/>
    </source>
</evidence>
<feature type="domain" description="Protein kinase" evidence="5">
    <location>
        <begin position="209"/>
        <end position="471"/>
    </location>
</feature>
<dbReference type="SUPFAM" id="SSF56112">
    <property type="entry name" value="Protein kinase-like (PK-like)"/>
    <property type="match status" value="1"/>
</dbReference>
<evidence type="ECO:0000256" key="3">
    <source>
        <dbReference type="PROSITE-ProRule" id="PRU10141"/>
    </source>
</evidence>
<proteinExistence type="predicted"/>
<evidence type="ECO:0000259" key="5">
    <source>
        <dbReference type="PROSITE" id="PS50011"/>
    </source>
</evidence>
<dbReference type="PROSITE" id="PS00108">
    <property type="entry name" value="PROTEIN_KINASE_ST"/>
    <property type="match status" value="1"/>
</dbReference>
<dbReference type="PANTHER" id="PTHR24359:SF1">
    <property type="entry name" value="INHIBITOR OF NUCLEAR FACTOR KAPPA-B KINASE EPSILON SUBUNIT HOMOLOG 1-RELATED"/>
    <property type="match status" value="1"/>
</dbReference>
<dbReference type="InterPro" id="IPR011009">
    <property type="entry name" value="Kinase-like_dom_sf"/>
</dbReference>
<protein>
    <recommendedName>
        <fullName evidence="5">Protein kinase domain-containing protein</fullName>
    </recommendedName>
</protein>
<comment type="caution">
    <text evidence="6">The sequence shown here is derived from an EMBL/GenBank/DDBJ whole genome shotgun (WGS) entry which is preliminary data.</text>
</comment>
<organism evidence="6 7">
    <name type="scientific">Ignelater luminosus</name>
    <name type="common">Cucubano</name>
    <name type="synonym">Pyrophorus luminosus</name>
    <dbReference type="NCBI Taxonomy" id="2038154"/>
    <lineage>
        <taxon>Eukaryota</taxon>
        <taxon>Metazoa</taxon>
        <taxon>Ecdysozoa</taxon>
        <taxon>Arthropoda</taxon>
        <taxon>Hexapoda</taxon>
        <taxon>Insecta</taxon>
        <taxon>Pterygota</taxon>
        <taxon>Neoptera</taxon>
        <taxon>Endopterygota</taxon>
        <taxon>Coleoptera</taxon>
        <taxon>Polyphaga</taxon>
        <taxon>Elateriformia</taxon>
        <taxon>Elateroidea</taxon>
        <taxon>Elateridae</taxon>
        <taxon>Agrypninae</taxon>
        <taxon>Pyrophorini</taxon>
        <taxon>Ignelater</taxon>
    </lineage>
</organism>
<dbReference type="PANTHER" id="PTHR24359">
    <property type="entry name" value="SERINE/THREONINE-PROTEIN KINASE SBK1"/>
    <property type="match status" value="1"/>
</dbReference>
<dbReference type="InterPro" id="IPR017441">
    <property type="entry name" value="Protein_kinase_ATP_BS"/>
</dbReference>
<evidence type="ECO:0000256" key="4">
    <source>
        <dbReference type="SAM" id="MobiDB-lite"/>
    </source>
</evidence>
<dbReference type="OrthoDB" id="6513151at2759"/>
<dbReference type="Proteomes" id="UP000801492">
    <property type="component" value="Unassembled WGS sequence"/>
</dbReference>
<feature type="compositionally biased region" description="Acidic residues" evidence="4">
    <location>
        <begin position="543"/>
        <end position="559"/>
    </location>
</feature>
<dbReference type="FunFam" id="1.10.510.10:FF:000500">
    <property type="entry name" value="serine/threonine-protein kinase SBK1"/>
    <property type="match status" value="1"/>
</dbReference>
<feature type="compositionally biased region" description="Basic and acidic residues" evidence="4">
    <location>
        <begin position="573"/>
        <end position="583"/>
    </location>
</feature>
<dbReference type="AlphaFoldDB" id="A0A8K0GBT0"/>
<dbReference type="InterPro" id="IPR008271">
    <property type="entry name" value="Ser/Thr_kinase_AS"/>
</dbReference>
<dbReference type="GO" id="GO:0005524">
    <property type="term" value="F:ATP binding"/>
    <property type="evidence" value="ECO:0007669"/>
    <property type="project" value="UniProtKB-UniRule"/>
</dbReference>
<dbReference type="EMBL" id="VTPC01003163">
    <property type="protein sequence ID" value="KAF2898935.1"/>
    <property type="molecule type" value="Genomic_DNA"/>
</dbReference>
<sequence length="761" mass="86917">MENAIRYGIPRLTLAKHYKQEKLALGRGRKPELSEQDEETLALFLLQCGNIQTYLSGRVQTADSYVIVSWYETPKKLVKEEKISPGDGHLCTTRSGNCSKNVEGPGYGHCWSHLSASQIKVDSPANKINLPYQNWDLPCVFFQTQGGSILHETAQLHITLTTLLQHKVCGPSCRLHYPLSILQNSVPVVLQVRRLRLSENSPVNLSDEFDILQIVGEGWFGKILLVEHKATDTEMVLKALPKPYTSLRDFYREFHYGLHLSAHKNVISTYDVAFETPGFYVFSQEYAPLGDLTSNVSETGIGELHSKRVAKQLAAALEHLHTRDLVHRDVKLDNILVFKSDFSRIKLCDFGETRRSGSVVLRRNEWLPYAPPEVLQIPNDENYKADTSHDVWQFGIVIFVCLTGCLPWQKAATDDPRYFRYLSWHSSTMPIKRQPKLFKLVSSKAQRLFKKFLEPRSEKRPAGLAEVHRFMEDRWMSKGGTDKNNGVSVEDDGLCPSMYSFHSSPEEKNKLLFTLTQYGIETTVDRSAKKDRIRQWIQSSVIEEEDEEQRNEASGSDDDIGIRDNQTGPIGERVSERGPVAEHRIRKRERRVPVVNSKRFEVYTPPVDPRIPLEQQRTKNITQQVPSEQERVVNITQHLVNGYHKSEAVNGIHKEYETRKEKVKSTNTKEKFVHFSILPAMPIENLRINEDRRIEQNQNVIKHGINVQMPQSSQMYNSYNGHLGPKPPSRTGKLQNGHAVAINGTRHANISSPVMTNKRKI</sequence>